<keyword evidence="4" id="KW-0156">Chromatin regulator</keyword>
<evidence type="ECO:0000256" key="7">
    <source>
        <dbReference type="ARBA" id="ARBA00023242"/>
    </source>
</evidence>
<name>A0A5E8B7D5_9ASCO</name>
<evidence type="ECO:0000256" key="3">
    <source>
        <dbReference type="ARBA" id="ARBA00018502"/>
    </source>
</evidence>
<evidence type="ECO:0000256" key="9">
    <source>
        <dbReference type="SAM" id="MobiDB-lite"/>
    </source>
</evidence>
<evidence type="ECO:0000256" key="2">
    <source>
        <dbReference type="ARBA" id="ARBA00007117"/>
    </source>
</evidence>
<sequence>MVNNPSITPASSLLSIKDIWQKLATLYDLDGLDELEDSSSFMAEEEKLSEESSSVPYFGSLGGELGDGSYLQDFYLPWDDFSNLIIERAVSNESESSDENEGQRSENENASSEEVHRNSSKKRRRSQSSESQPHVSEASEIENDGMHFLFELISEVIF</sequence>
<dbReference type="Proteomes" id="UP000398389">
    <property type="component" value="Unassembled WGS sequence"/>
</dbReference>
<comment type="function">
    <text evidence="8">Component of the NuA4 histone acetyltransferase complex which is involved in transcriptional activation of selected genes principally by acetylation of nucleosomal histone H4 and H2A. The NuA4 complex is also involved in DNA repair.</text>
</comment>
<evidence type="ECO:0000256" key="4">
    <source>
        <dbReference type="ARBA" id="ARBA00022853"/>
    </source>
</evidence>
<dbReference type="Pfam" id="PF07904">
    <property type="entry name" value="Eaf7"/>
    <property type="match status" value="1"/>
</dbReference>
<dbReference type="InterPro" id="IPR012423">
    <property type="entry name" value="Eaf7/MRGBP"/>
</dbReference>
<evidence type="ECO:0000256" key="6">
    <source>
        <dbReference type="ARBA" id="ARBA00023163"/>
    </source>
</evidence>
<reference evidence="10 11" key="1">
    <citation type="submission" date="2019-09" db="EMBL/GenBank/DDBJ databases">
        <authorList>
            <person name="Brejova B."/>
        </authorList>
    </citation>
    <scope>NUCLEOTIDE SEQUENCE [LARGE SCALE GENOMIC DNA]</scope>
</reference>
<evidence type="ECO:0000313" key="10">
    <source>
        <dbReference type="EMBL" id="VVT47468.1"/>
    </source>
</evidence>
<dbReference type="AlphaFoldDB" id="A0A5E8B7D5"/>
<comment type="similarity">
    <text evidence="2">Belongs to the EAF7 family.</text>
</comment>
<dbReference type="GeneID" id="43580547"/>
<organism evidence="10 11">
    <name type="scientific">Magnusiomyces paraingens</name>
    <dbReference type="NCBI Taxonomy" id="2606893"/>
    <lineage>
        <taxon>Eukaryota</taxon>
        <taxon>Fungi</taxon>
        <taxon>Dikarya</taxon>
        <taxon>Ascomycota</taxon>
        <taxon>Saccharomycotina</taxon>
        <taxon>Dipodascomycetes</taxon>
        <taxon>Dipodascales</taxon>
        <taxon>Dipodascaceae</taxon>
        <taxon>Magnusiomyces</taxon>
    </lineage>
</organism>
<protein>
    <recommendedName>
        <fullName evidence="3">Chromatin modification-related protein EAF7</fullName>
    </recommendedName>
</protein>
<evidence type="ECO:0000256" key="5">
    <source>
        <dbReference type="ARBA" id="ARBA00023015"/>
    </source>
</evidence>
<feature type="compositionally biased region" description="Basic and acidic residues" evidence="9">
    <location>
        <begin position="101"/>
        <end position="117"/>
    </location>
</feature>
<dbReference type="PANTHER" id="PTHR13581">
    <property type="entry name" value="MRG-BINDING PROTEIN"/>
    <property type="match status" value="1"/>
</dbReference>
<dbReference type="GO" id="GO:0005634">
    <property type="term" value="C:nucleus"/>
    <property type="evidence" value="ECO:0007669"/>
    <property type="project" value="UniProtKB-SubCell"/>
</dbReference>
<feature type="region of interest" description="Disordered" evidence="9">
    <location>
        <begin position="91"/>
        <end position="141"/>
    </location>
</feature>
<dbReference type="GO" id="GO:0035267">
    <property type="term" value="C:NuA4 histone acetyltransferase complex"/>
    <property type="evidence" value="ECO:0007669"/>
    <property type="project" value="TreeGrafter"/>
</dbReference>
<dbReference type="PANTHER" id="PTHR13581:SF5">
    <property type="entry name" value="MRG_MORF4L-BINDING PROTEIN"/>
    <property type="match status" value="1"/>
</dbReference>
<dbReference type="EMBL" id="CABVLU010000001">
    <property type="protein sequence ID" value="VVT47468.1"/>
    <property type="molecule type" value="Genomic_DNA"/>
</dbReference>
<keyword evidence="7" id="KW-0539">Nucleus</keyword>
<evidence type="ECO:0000313" key="11">
    <source>
        <dbReference type="Proteomes" id="UP000398389"/>
    </source>
</evidence>
<keyword evidence="11" id="KW-1185">Reference proteome</keyword>
<keyword evidence="5" id="KW-0805">Transcription regulation</keyword>
<accession>A0A5E8B7D5</accession>
<evidence type="ECO:0000256" key="1">
    <source>
        <dbReference type="ARBA" id="ARBA00004123"/>
    </source>
</evidence>
<gene>
    <name evidence="10" type="ORF">SAPINGB_P001726</name>
</gene>
<comment type="subcellular location">
    <subcellularLocation>
        <location evidence="1">Nucleus</location>
    </subcellularLocation>
</comment>
<evidence type="ECO:0000256" key="8">
    <source>
        <dbReference type="ARBA" id="ARBA00025178"/>
    </source>
</evidence>
<dbReference type="GO" id="GO:0006325">
    <property type="term" value="P:chromatin organization"/>
    <property type="evidence" value="ECO:0007669"/>
    <property type="project" value="UniProtKB-KW"/>
</dbReference>
<keyword evidence="6" id="KW-0804">Transcription</keyword>
<dbReference type="RefSeq" id="XP_031852338.1">
    <property type="nucleotide sequence ID" value="XM_031996447.1"/>
</dbReference>
<dbReference type="GO" id="GO:0006357">
    <property type="term" value="P:regulation of transcription by RNA polymerase II"/>
    <property type="evidence" value="ECO:0007669"/>
    <property type="project" value="TreeGrafter"/>
</dbReference>
<proteinExistence type="inferred from homology"/>